<gene>
    <name evidence="2" type="ORF">M9Y10_013947</name>
</gene>
<name>A0ABR2KYA1_9EUKA</name>
<dbReference type="InterPro" id="IPR046357">
    <property type="entry name" value="PPIase_dom_sf"/>
</dbReference>
<evidence type="ECO:0000313" key="3">
    <source>
        <dbReference type="Proteomes" id="UP001470230"/>
    </source>
</evidence>
<organism evidence="2 3">
    <name type="scientific">Tritrichomonas musculus</name>
    <dbReference type="NCBI Taxonomy" id="1915356"/>
    <lineage>
        <taxon>Eukaryota</taxon>
        <taxon>Metamonada</taxon>
        <taxon>Parabasalia</taxon>
        <taxon>Tritrichomonadida</taxon>
        <taxon>Tritrichomonadidae</taxon>
        <taxon>Tritrichomonas</taxon>
    </lineage>
</organism>
<feature type="compositionally biased region" description="Basic and acidic residues" evidence="1">
    <location>
        <begin position="157"/>
        <end position="186"/>
    </location>
</feature>
<dbReference type="Gene3D" id="3.10.50.40">
    <property type="match status" value="1"/>
</dbReference>
<feature type="region of interest" description="Disordered" evidence="1">
    <location>
        <begin position="150"/>
        <end position="187"/>
    </location>
</feature>
<reference evidence="2 3" key="1">
    <citation type="submission" date="2024-04" db="EMBL/GenBank/DDBJ databases">
        <title>Tritrichomonas musculus Genome.</title>
        <authorList>
            <person name="Alves-Ferreira E."/>
            <person name="Grigg M."/>
            <person name="Lorenzi H."/>
            <person name="Galac M."/>
        </authorList>
    </citation>
    <scope>NUCLEOTIDE SEQUENCE [LARGE SCALE GENOMIC DNA]</scope>
    <source>
        <strain evidence="2 3">EAF2021</strain>
    </source>
</reference>
<evidence type="ECO:0008006" key="4">
    <source>
        <dbReference type="Google" id="ProtNLM"/>
    </source>
</evidence>
<feature type="compositionally biased region" description="Low complexity" evidence="1">
    <location>
        <begin position="452"/>
        <end position="494"/>
    </location>
</feature>
<evidence type="ECO:0000256" key="1">
    <source>
        <dbReference type="SAM" id="MobiDB-lite"/>
    </source>
</evidence>
<sequence length="578" mass="66334">MIKNLPQNAKQLSMDKELYKVILEEGNKKNRLANLNDTCVGAAYIIKTYDDKENQVIDYTKGDSPAAWIVGDKESECTIYMFLQIGIRSMCEGETAQFFFTKKYLLGDVPFVNEEGKIFQADTFTAIVKLIRATPLDQINLLPELKMETTTKPSTENQDKVEKSDEVKIKIESESNKEKNDVKGNSEEQNFLKTKKVVEVENDESFQRRKFALNQLKVAESLLQAKKPAAARKEFNRARMSWSTQVDLSKAPEAITHEALDLPEDELKKYVNSRALYGVARTFLEIVPPNTEKAVLSLQEAIELDNDFFEAKMTLESLGQKVDDTEFPEFEDKRLTKQQYWLKPEVEWSKREEYSAYMKEKATALFKENNFKEALDLYKRCIIPFSGQSKIKSTLTREQISAMNKVNIISKLNSLACYMLLKEYPKVVVHADELFDTICKMEPSIIDEDNNNNDSNLNDNSNDNSNSNTNTSTDNSTPTPTNDASNDNSNTNSENNDKVENKLCNEYKLKCLYRKALANHEMQMSDNVDFTIKQMEDIKGSAKYIQAIRRKQQDDAKLHQKDQDAMYSKMIMSMKNIL</sequence>
<protein>
    <recommendedName>
        <fullName evidence="4">Peptidylprolyl isomerase</fullName>
    </recommendedName>
</protein>
<keyword evidence="3" id="KW-1185">Reference proteome</keyword>
<dbReference type="Gene3D" id="1.25.40.10">
    <property type="entry name" value="Tetratricopeptide repeat domain"/>
    <property type="match status" value="1"/>
</dbReference>
<dbReference type="Proteomes" id="UP001470230">
    <property type="component" value="Unassembled WGS sequence"/>
</dbReference>
<dbReference type="SUPFAM" id="SSF81901">
    <property type="entry name" value="HCP-like"/>
    <property type="match status" value="1"/>
</dbReference>
<comment type="caution">
    <text evidence="2">The sequence shown here is derived from an EMBL/GenBank/DDBJ whole genome shotgun (WGS) entry which is preliminary data.</text>
</comment>
<dbReference type="SUPFAM" id="SSF48452">
    <property type="entry name" value="TPR-like"/>
    <property type="match status" value="1"/>
</dbReference>
<accession>A0ABR2KYA1</accession>
<dbReference type="InterPro" id="IPR011990">
    <property type="entry name" value="TPR-like_helical_dom_sf"/>
</dbReference>
<proteinExistence type="predicted"/>
<evidence type="ECO:0000313" key="2">
    <source>
        <dbReference type="EMBL" id="KAK8896059.1"/>
    </source>
</evidence>
<dbReference type="PANTHER" id="PTHR16148:SF14">
    <property type="entry name" value="MYND-TYPE DOMAIN-CONTAINING PROTEIN"/>
    <property type="match status" value="1"/>
</dbReference>
<feature type="region of interest" description="Disordered" evidence="1">
    <location>
        <begin position="446"/>
        <end position="499"/>
    </location>
</feature>
<dbReference type="PANTHER" id="PTHR16148">
    <property type="entry name" value="NF-KAPPA-B-REPRESSING FACTOR-RELATED"/>
    <property type="match status" value="1"/>
</dbReference>
<dbReference type="EMBL" id="JAPFFF010000002">
    <property type="protein sequence ID" value="KAK8896059.1"/>
    <property type="molecule type" value="Genomic_DNA"/>
</dbReference>